<dbReference type="OrthoDB" id="1673783at2"/>
<evidence type="ECO:0000313" key="3">
    <source>
        <dbReference type="Proteomes" id="UP000076268"/>
    </source>
</evidence>
<protein>
    <submittedName>
        <fullName evidence="2">Cyclic nucleotide-binding protein</fullName>
    </submittedName>
</protein>
<dbReference type="SMART" id="SM00100">
    <property type="entry name" value="cNMP"/>
    <property type="match status" value="1"/>
</dbReference>
<gene>
    <name evidence="2" type="ORF">AXX12_00040</name>
</gene>
<dbReference type="AlphaFoldDB" id="A0A154BVK9"/>
<evidence type="ECO:0000313" key="2">
    <source>
        <dbReference type="EMBL" id="KYZ77972.1"/>
    </source>
</evidence>
<dbReference type="InterPro" id="IPR018490">
    <property type="entry name" value="cNMP-bd_dom_sf"/>
</dbReference>
<sequence length="393" mass="44559">MNNNLQPTKPDQKVIPERVFTVGIASTAKEKTEIYQFRYSIYVEEMSRQLRSPDNGEKLLYDEMDEWGVLLYVKADSELIGVSRINIGLLQNFHPDIITSLSLKKFQNFYTGKKDQKFGLITKLMVSPLYRNSPALYLLMAKAYELSCEHRVQFTFGGCNFYLLRLYEEIGVRRFGENFQDPGYGLLAPVVWLIDDIEHMRKLHSPFYRLARKREAVNKQVADWFFTDFSEASSVINSQLVTEEELWTVLCTRLGDSPNKAMPILQGLSEADAKKFLHKCGLVTQCHANDQIITSGDPSNELNILLSGELHASSLSESGTNRILPGQHFGSVGLVDHTSHTQDIVAVTLTEILVLSRMAFPKFRHRYPGITNHVLENLSHIIKKGGPNDATQA</sequence>
<dbReference type="Pfam" id="PF13444">
    <property type="entry name" value="Acetyltransf_5"/>
    <property type="match status" value="1"/>
</dbReference>
<reference evidence="2 3" key="1">
    <citation type="submission" date="2016-02" db="EMBL/GenBank/DDBJ databases">
        <title>Anaerosporomusa subterraneum gen. nov., sp. nov., a spore-forming obligate anaerobe isolated from saprolite.</title>
        <authorList>
            <person name="Choi J.K."/>
            <person name="Shah M."/>
            <person name="Yee N."/>
        </authorList>
    </citation>
    <scope>NUCLEOTIDE SEQUENCE [LARGE SCALE GENOMIC DNA]</scope>
    <source>
        <strain evidence="2 3">RU4</strain>
    </source>
</reference>
<dbReference type="InterPro" id="IPR014710">
    <property type="entry name" value="RmlC-like_jellyroll"/>
</dbReference>
<proteinExistence type="predicted"/>
<comment type="caution">
    <text evidence="2">The sequence shown here is derived from an EMBL/GenBank/DDBJ whole genome shotgun (WGS) entry which is preliminary data.</text>
</comment>
<dbReference type="PROSITE" id="PS50042">
    <property type="entry name" value="CNMP_BINDING_3"/>
    <property type="match status" value="1"/>
</dbReference>
<feature type="domain" description="Cyclic nucleotide-binding" evidence="1">
    <location>
        <begin position="264"/>
        <end position="363"/>
    </location>
</feature>
<dbReference type="EMBL" id="LSGP01000001">
    <property type="protein sequence ID" value="KYZ77972.1"/>
    <property type="molecule type" value="Genomic_DNA"/>
</dbReference>
<dbReference type="InterPro" id="IPR000595">
    <property type="entry name" value="cNMP-bd_dom"/>
</dbReference>
<evidence type="ECO:0000259" key="1">
    <source>
        <dbReference type="PROSITE" id="PS50042"/>
    </source>
</evidence>
<keyword evidence="3" id="KW-1185">Reference proteome</keyword>
<accession>A0A154BVK9</accession>
<dbReference type="Pfam" id="PF00027">
    <property type="entry name" value="cNMP_binding"/>
    <property type="match status" value="1"/>
</dbReference>
<dbReference type="SUPFAM" id="SSF51206">
    <property type="entry name" value="cAMP-binding domain-like"/>
    <property type="match status" value="1"/>
</dbReference>
<dbReference type="Proteomes" id="UP000076268">
    <property type="component" value="Unassembled WGS sequence"/>
</dbReference>
<dbReference type="InterPro" id="IPR016181">
    <property type="entry name" value="Acyl_CoA_acyltransferase"/>
</dbReference>
<name>A0A154BVK9_ANASB</name>
<dbReference type="Gene3D" id="3.40.630.30">
    <property type="match status" value="1"/>
</dbReference>
<dbReference type="STRING" id="1794912.AXX12_00040"/>
<dbReference type="CDD" id="cd00038">
    <property type="entry name" value="CAP_ED"/>
    <property type="match status" value="1"/>
</dbReference>
<dbReference type="Gene3D" id="2.60.120.10">
    <property type="entry name" value="Jelly Rolls"/>
    <property type="match status" value="1"/>
</dbReference>
<organism evidence="2 3">
    <name type="scientific">Anaerosporomusa subterranea</name>
    <dbReference type="NCBI Taxonomy" id="1794912"/>
    <lineage>
        <taxon>Bacteria</taxon>
        <taxon>Bacillati</taxon>
        <taxon>Bacillota</taxon>
        <taxon>Negativicutes</taxon>
        <taxon>Acetonemataceae</taxon>
        <taxon>Anaerosporomusa</taxon>
    </lineage>
</organism>
<dbReference type="SUPFAM" id="SSF55729">
    <property type="entry name" value="Acyl-CoA N-acyltransferases (Nat)"/>
    <property type="match status" value="1"/>
</dbReference>
<dbReference type="RefSeq" id="WP_066236528.1">
    <property type="nucleotide sequence ID" value="NZ_LSGP01000001.1"/>
</dbReference>